<keyword evidence="4" id="KW-1185">Reference proteome</keyword>
<gene>
    <name evidence="3" type="ORF">C1H46_043621</name>
</gene>
<protein>
    <recommendedName>
        <fullName evidence="2">CRIB domain-containing protein</fullName>
    </recommendedName>
</protein>
<keyword evidence="1" id="KW-0812">Transmembrane</keyword>
<evidence type="ECO:0000256" key="1">
    <source>
        <dbReference type="SAM" id="Phobius"/>
    </source>
</evidence>
<proteinExistence type="predicted"/>
<keyword evidence="1" id="KW-0472">Membrane</keyword>
<evidence type="ECO:0000313" key="3">
    <source>
        <dbReference type="EMBL" id="TQD70839.1"/>
    </source>
</evidence>
<feature type="transmembrane region" description="Helical" evidence="1">
    <location>
        <begin position="46"/>
        <end position="65"/>
    </location>
</feature>
<dbReference type="Proteomes" id="UP000315295">
    <property type="component" value="Unassembled WGS sequence"/>
</dbReference>
<dbReference type="InterPro" id="IPR000095">
    <property type="entry name" value="CRIB_dom"/>
</dbReference>
<dbReference type="AlphaFoldDB" id="A0A540K9G7"/>
<dbReference type="EMBL" id="VIEB01001669">
    <property type="protein sequence ID" value="TQD70839.1"/>
    <property type="molecule type" value="Genomic_DNA"/>
</dbReference>
<comment type="caution">
    <text evidence="3">The sequence shown here is derived from an EMBL/GenBank/DDBJ whole genome shotgun (WGS) entry which is preliminary data.</text>
</comment>
<keyword evidence="1" id="KW-1133">Transmembrane helix</keyword>
<sequence length="67" mass="7788">MHDLMTVDAYYLAIILGLRVHSYFVVSVPSSFASFAHIYHLGYRFLLLYSVINGAFCYWGNYNLLIF</sequence>
<accession>A0A540K9G7</accession>
<evidence type="ECO:0000313" key="4">
    <source>
        <dbReference type="Proteomes" id="UP000315295"/>
    </source>
</evidence>
<feature type="transmembrane region" description="Helical" evidence="1">
    <location>
        <begin position="9"/>
        <end position="26"/>
    </location>
</feature>
<reference evidence="3 4" key="1">
    <citation type="journal article" date="2019" name="G3 (Bethesda)">
        <title>Sequencing of a Wild Apple (Malus baccata) Genome Unravels the Differences Between Cultivated and Wild Apple Species Regarding Disease Resistance and Cold Tolerance.</title>
        <authorList>
            <person name="Chen X."/>
        </authorList>
    </citation>
    <scope>NUCLEOTIDE SEQUENCE [LARGE SCALE GENOMIC DNA]</scope>
    <source>
        <strain evidence="4">cv. Shandingzi</strain>
        <tissue evidence="3">Leaves</tissue>
    </source>
</reference>
<organism evidence="3 4">
    <name type="scientific">Malus baccata</name>
    <name type="common">Siberian crab apple</name>
    <name type="synonym">Pyrus baccata</name>
    <dbReference type="NCBI Taxonomy" id="106549"/>
    <lineage>
        <taxon>Eukaryota</taxon>
        <taxon>Viridiplantae</taxon>
        <taxon>Streptophyta</taxon>
        <taxon>Embryophyta</taxon>
        <taxon>Tracheophyta</taxon>
        <taxon>Spermatophyta</taxon>
        <taxon>Magnoliopsida</taxon>
        <taxon>eudicotyledons</taxon>
        <taxon>Gunneridae</taxon>
        <taxon>Pentapetalae</taxon>
        <taxon>rosids</taxon>
        <taxon>fabids</taxon>
        <taxon>Rosales</taxon>
        <taxon>Rosaceae</taxon>
        <taxon>Amygdaloideae</taxon>
        <taxon>Maleae</taxon>
        <taxon>Malus</taxon>
    </lineage>
</organism>
<feature type="domain" description="CRIB" evidence="2">
    <location>
        <begin position="26"/>
        <end position="42"/>
    </location>
</feature>
<evidence type="ECO:0000259" key="2">
    <source>
        <dbReference type="PROSITE" id="PS50108"/>
    </source>
</evidence>
<dbReference type="PROSITE" id="PS50108">
    <property type="entry name" value="CRIB"/>
    <property type="match status" value="1"/>
</dbReference>
<name>A0A540K9G7_MALBA</name>